<keyword evidence="1" id="KW-0732">Signal</keyword>
<dbReference type="EMBL" id="JAGSXJ010000016">
    <property type="protein sequence ID" value="KAH6684988.1"/>
    <property type="molecule type" value="Genomic_DNA"/>
</dbReference>
<name>A0A9P8V909_9PEZI</name>
<organism evidence="2 3">
    <name type="scientific">Plectosphaerella plurivora</name>
    <dbReference type="NCBI Taxonomy" id="936078"/>
    <lineage>
        <taxon>Eukaryota</taxon>
        <taxon>Fungi</taxon>
        <taxon>Dikarya</taxon>
        <taxon>Ascomycota</taxon>
        <taxon>Pezizomycotina</taxon>
        <taxon>Sordariomycetes</taxon>
        <taxon>Hypocreomycetidae</taxon>
        <taxon>Glomerellales</taxon>
        <taxon>Plectosphaerellaceae</taxon>
        <taxon>Plectosphaerella</taxon>
    </lineage>
</organism>
<feature type="signal peptide" evidence="1">
    <location>
        <begin position="1"/>
        <end position="18"/>
    </location>
</feature>
<evidence type="ECO:0000256" key="1">
    <source>
        <dbReference type="SAM" id="SignalP"/>
    </source>
</evidence>
<gene>
    <name evidence="2" type="ORF">F5X68DRAFT_192133</name>
</gene>
<reference evidence="2" key="1">
    <citation type="journal article" date="2021" name="Nat. Commun.">
        <title>Genetic determinants of endophytism in the Arabidopsis root mycobiome.</title>
        <authorList>
            <person name="Mesny F."/>
            <person name="Miyauchi S."/>
            <person name="Thiergart T."/>
            <person name="Pickel B."/>
            <person name="Atanasova L."/>
            <person name="Karlsson M."/>
            <person name="Huettel B."/>
            <person name="Barry K.W."/>
            <person name="Haridas S."/>
            <person name="Chen C."/>
            <person name="Bauer D."/>
            <person name="Andreopoulos W."/>
            <person name="Pangilinan J."/>
            <person name="LaButti K."/>
            <person name="Riley R."/>
            <person name="Lipzen A."/>
            <person name="Clum A."/>
            <person name="Drula E."/>
            <person name="Henrissat B."/>
            <person name="Kohler A."/>
            <person name="Grigoriev I.V."/>
            <person name="Martin F.M."/>
            <person name="Hacquard S."/>
        </authorList>
    </citation>
    <scope>NUCLEOTIDE SEQUENCE</scope>
    <source>
        <strain evidence="2">MPI-SDFR-AT-0117</strain>
    </source>
</reference>
<protein>
    <submittedName>
        <fullName evidence="2">Uncharacterized protein</fullName>
    </submittedName>
</protein>
<feature type="chain" id="PRO_5040244037" evidence="1">
    <location>
        <begin position="19"/>
        <end position="209"/>
    </location>
</feature>
<dbReference type="OrthoDB" id="5205431at2759"/>
<dbReference type="AlphaFoldDB" id="A0A9P8V909"/>
<evidence type="ECO:0000313" key="3">
    <source>
        <dbReference type="Proteomes" id="UP000770015"/>
    </source>
</evidence>
<accession>A0A9P8V909</accession>
<sequence>MSARILASILLASSVTWAGRLQSQTVQLAERQLCGTCPLGRNPLVTLVRGLAGQEQQTTDDCRHDTVIDIPESAGGGRDGLGAVRVNFEDDENLCSVEGLSLDGNDQTRCVEGSCTISEVTDTSALVTWGACIIPPTNPKTGGEGLTDADCLAASGQIRFARNHGSTRCDGSQVVSQTIEGGDFNANGFRVSIQRFIGGQVTRCSTLHA</sequence>
<comment type="caution">
    <text evidence="2">The sequence shown here is derived from an EMBL/GenBank/DDBJ whole genome shotgun (WGS) entry which is preliminary data.</text>
</comment>
<proteinExistence type="predicted"/>
<keyword evidence="3" id="KW-1185">Reference proteome</keyword>
<dbReference type="Proteomes" id="UP000770015">
    <property type="component" value="Unassembled WGS sequence"/>
</dbReference>
<evidence type="ECO:0000313" key="2">
    <source>
        <dbReference type="EMBL" id="KAH6684988.1"/>
    </source>
</evidence>